<comment type="caution">
    <text evidence="1">The sequence shown here is derived from an EMBL/GenBank/DDBJ whole genome shotgun (WGS) entry which is preliminary data.</text>
</comment>
<sequence>MGMVIDGGSAHIEADQMGIERTEIVLRARQRVVEPQLHGSAPCDAIRQKPAADVPLSRGQIEMSRGPGRPVFLLKGLPHQRRQHKTAATSPKG</sequence>
<name>A0A917C564_9HYPH</name>
<reference evidence="1" key="1">
    <citation type="journal article" date="2014" name="Int. J. Syst. Evol. Microbiol.">
        <title>Complete genome sequence of Corynebacterium casei LMG S-19264T (=DSM 44701T), isolated from a smear-ripened cheese.</title>
        <authorList>
            <consortium name="US DOE Joint Genome Institute (JGI-PGF)"/>
            <person name="Walter F."/>
            <person name="Albersmeier A."/>
            <person name="Kalinowski J."/>
            <person name="Ruckert C."/>
        </authorList>
    </citation>
    <scope>NUCLEOTIDE SEQUENCE</scope>
    <source>
        <strain evidence="1">CCM 7897</strain>
    </source>
</reference>
<accession>A0A917C564</accession>
<evidence type="ECO:0000313" key="2">
    <source>
        <dbReference type="Proteomes" id="UP000606044"/>
    </source>
</evidence>
<dbReference type="EMBL" id="BMCT01000005">
    <property type="protein sequence ID" value="GGF72682.1"/>
    <property type="molecule type" value="Genomic_DNA"/>
</dbReference>
<evidence type="ECO:0000313" key="1">
    <source>
        <dbReference type="EMBL" id="GGF72682.1"/>
    </source>
</evidence>
<proteinExistence type="predicted"/>
<gene>
    <name evidence="1" type="ORF">GCM10007301_35640</name>
</gene>
<organism evidence="1 2">
    <name type="scientific">Azorhizobium oxalatiphilum</name>
    <dbReference type="NCBI Taxonomy" id="980631"/>
    <lineage>
        <taxon>Bacteria</taxon>
        <taxon>Pseudomonadati</taxon>
        <taxon>Pseudomonadota</taxon>
        <taxon>Alphaproteobacteria</taxon>
        <taxon>Hyphomicrobiales</taxon>
        <taxon>Xanthobacteraceae</taxon>
        <taxon>Azorhizobium</taxon>
    </lineage>
</organism>
<keyword evidence="2" id="KW-1185">Reference proteome</keyword>
<dbReference type="AlphaFoldDB" id="A0A917C564"/>
<protein>
    <submittedName>
        <fullName evidence="1">Uncharacterized protein</fullName>
    </submittedName>
</protein>
<reference evidence="1" key="2">
    <citation type="submission" date="2020-09" db="EMBL/GenBank/DDBJ databases">
        <authorList>
            <person name="Sun Q."/>
            <person name="Sedlacek I."/>
        </authorList>
    </citation>
    <scope>NUCLEOTIDE SEQUENCE</scope>
    <source>
        <strain evidence="1">CCM 7897</strain>
    </source>
</reference>
<dbReference type="Proteomes" id="UP000606044">
    <property type="component" value="Unassembled WGS sequence"/>
</dbReference>